<sequence length="56" mass="6168">MKTLIILMILNIVIMTGIVVFSAYQTEWRMIGRPGDKGQDGPIGVEGHPVCPNNKD</sequence>
<feature type="region of interest" description="Disordered" evidence="1">
    <location>
        <begin position="35"/>
        <end position="56"/>
    </location>
</feature>
<keyword evidence="2" id="KW-0812">Transmembrane</keyword>
<dbReference type="AlphaFoldDB" id="A0A6C0E6E4"/>
<keyword evidence="2" id="KW-0472">Membrane</keyword>
<evidence type="ECO:0000256" key="2">
    <source>
        <dbReference type="SAM" id="Phobius"/>
    </source>
</evidence>
<keyword evidence="2" id="KW-1133">Transmembrane helix</keyword>
<dbReference type="EMBL" id="MN739747">
    <property type="protein sequence ID" value="QHT24634.1"/>
    <property type="molecule type" value="Genomic_DNA"/>
</dbReference>
<accession>A0A6C0E6E4</accession>
<proteinExistence type="predicted"/>
<evidence type="ECO:0000256" key="1">
    <source>
        <dbReference type="SAM" id="MobiDB-lite"/>
    </source>
</evidence>
<protein>
    <submittedName>
        <fullName evidence="3">Uncharacterized protein</fullName>
    </submittedName>
</protein>
<organism evidence="3">
    <name type="scientific">viral metagenome</name>
    <dbReference type="NCBI Taxonomy" id="1070528"/>
    <lineage>
        <taxon>unclassified sequences</taxon>
        <taxon>metagenomes</taxon>
        <taxon>organismal metagenomes</taxon>
    </lineage>
</organism>
<name>A0A6C0E6E4_9ZZZZ</name>
<feature type="transmembrane region" description="Helical" evidence="2">
    <location>
        <begin position="6"/>
        <end position="24"/>
    </location>
</feature>
<reference evidence="3" key="1">
    <citation type="journal article" date="2020" name="Nature">
        <title>Giant virus diversity and host interactions through global metagenomics.</title>
        <authorList>
            <person name="Schulz F."/>
            <person name="Roux S."/>
            <person name="Paez-Espino D."/>
            <person name="Jungbluth S."/>
            <person name="Walsh D.A."/>
            <person name="Denef V.J."/>
            <person name="McMahon K.D."/>
            <person name="Konstantinidis K.T."/>
            <person name="Eloe-Fadrosh E.A."/>
            <person name="Kyrpides N.C."/>
            <person name="Woyke T."/>
        </authorList>
    </citation>
    <scope>NUCLEOTIDE SEQUENCE</scope>
    <source>
        <strain evidence="3">GVMAG-M-3300023179-150</strain>
    </source>
</reference>
<evidence type="ECO:0000313" key="3">
    <source>
        <dbReference type="EMBL" id="QHT24634.1"/>
    </source>
</evidence>